<dbReference type="GO" id="GO:0019288">
    <property type="term" value="P:isopentenyl diphosphate biosynthetic process, methylerythritol 4-phosphate pathway"/>
    <property type="evidence" value="ECO:0007669"/>
    <property type="project" value="UniProtKB-UniRule"/>
</dbReference>
<organism evidence="8 9">
    <name type="scientific">Pragia fontium DSM 5563 = ATCC 49100</name>
    <dbReference type="NCBI Taxonomy" id="1122977"/>
    <lineage>
        <taxon>Bacteria</taxon>
        <taxon>Pseudomonadati</taxon>
        <taxon>Pseudomonadota</taxon>
        <taxon>Gammaproteobacteria</taxon>
        <taxon>Enterobacterales</taxon>
        <taxon>Budviciaceae</taxon>
        <taxon>Pragia</taxon>
    </lineage>
</organism>
<comment type="pathway">
    <text evidence="2 7">Isoprenoid biosynthesis; isopentenyl diphosphate biosynthesis via DXP pathway; isopentenyl diphosphate from 1-deoxy-D-xylulose 5-phosphate: step 2/6.</text>
</comment>
<feature type="site" description="Transition state stabilizer" evidence="7">
    <location>
        <position position="23"/>
    </location>
</feature>
<feature type="site" description="Positions MEP for the nucleophilic attack" evidence="7">
    <location>
        <position position="162"/>
    </location>
</feature>
<evidence type="ECO:0000256" key="1">
    <source>
        <dbReference type="ARBA" id="ARBA00001282"/>
    </source>
</evidence>
<accession>A0AAJ4W8U0</accession>
<dbReference type="InterPro" id="IPR029044">
    <property type="entry name" value="Nucleotide-diphossugar_trans"/>
</dbReference>
<proteinExistence type="inferred from homology"/>
<keyword evidence="4 7" id="KW-0808">Transferase</keyword>
<dbReference type="EC" id="2.7.7.60" evidence="7"/>
<protein>
    <recommendedName>
        <fullName evidence="7">2-C-methyl-D-erythritol 4-phosphate cytidylyltransferase</fullName>
        <ecNumber evidence="7">2.7.7.60</ecNumber>
    </recommendedName>
    <alternativeName>
        <fullName evidence="7">4-diphosphocytidyl-2C-methyl-D-erythritol synthase</fullName>
    </alternativeName>
    <alternativeName>
        <fullName evidence="7">MEP cytidylyltransferase</fullName>
        <shortName evidence="7">MCT</shortName>
    </alternativeName>
</protein>
<dbReference type="AlphaFoldDB" id="A0AAJ4W8U0"/>
<dbReference type="PANTHER" id="PTHR32125:SF4">
    <property type="entry name" value="2-C-METHYL-D-ERYTHRITOL 4-PHOSPHATE CYTIDYLYLTRANSFERASE, CHLOROPLASTIC"/>
    <property type="match status" value="1"/>
</dbReference>
<comment type="caution">
    <text evidence="8">The sequence shown here is derived from an EMBL/GenBank/DDBJ whole genome shotgun (WGS) entry which is preliminary data.</text>
</comment>
<comment type="function">
    <text evidence="7">Catalyzes the formation of 4-diphosphocytidyl-2-C-methyl-D-erythritol from CTP and 2-C-methyl-D-erythritol 4-phosphate (MEP).</text>
</comment>
<dbReference type="EMBL" id="FOLW01000002">
    <property type="protein sequence ID" value="SFC30179.1"/>
    <property type="molecule type" value="Genomic_DNA"/>
</dbReference>
<dbReference type="Proteomes" id="UP000226420">
    <property type="component" value="Unassembled WGS sequence"/>
</dbReference>
<keyword evidence="5 7" id="KW-0548">Nucleotidyltransferase</keyword>
<gene>
    <name evidence="7" type="primary">ispD</name>
    <name evidence="8" type="ORF">SAMN02745723_10210</name>
</gene>
<dbReference type="NCBIfam" id="TIGR00453">
    <property type="entry name" value="ispD"/>
    <property type="match status" value="1"/>
</dbReference>
<dbReference type="SUPFAM" id="SSF53448">
    <property type="entry name" value="Nucleotide-diphospho-sugar transferases"/>
    <property type="match status" value="1"/>
</dbReference>
<dbReference type="InterPro" id="IPR018294">
    <property type="entry name" value="ISPD_synthase_CS"/>
</dbReference>
<dbReference type="CDD" id="cd02516">
    <property type="entry name" value="CDP-ME_synthetase"/>
    <property type="match status" value="1"/>
</dbReference>
<evidence type="ECO:0000256" key="4">
    <source>
        <dbReference type="ARBA" id="ARBA00022679"/>
    </source>
</evidence>
<dbReference type="InterPro" id="IPR001228">
    <property type="entry name" value="IspD"/>
</dbReference>
<sequence length="235" mass="25599">MSQSVGLPLNIVAILPAAGIGSRMQSDCPKQYLSIGDKTIIEYAINMLLSHPIVQHVIVALHPQDSVFATLPISTDERISTVTGGAERSDSVLAGLELAKTMNVDWVLVHDAARPCLRYADLDNLIQSTLKAKQGGILAMPVRDTMKREVIGAQTISHTVDRSALWHALTPQMFPLELLYECITCAHQEGVVLTDEASALEHCGFHPLLVSGRSDNIKVTRPEDLALATFYLTHP</sequence>
<evidence type="ECO:0000256" key="2">
    <source>
        <dbReference type="ARBA" id="ARBA00004787"/>
    </source>
</evidence>
<reference evidence="8 9" key="1">
    <citation type="submission" date="2016-10" db="EMBL/GenBank/DDBJ databases">
        <authorList>
            <person name="Varghese N."/>
            <person name="Submissions S."/>
        </authorList>
    </citation>
    <scope>NUCLEOTIDE SEQUENCE [LARGE SCALE GENOMIC DNA]</scope>
    <source>
        <strain evidence="8 9">DSM 5563</strain>
    </source>
</reference>
<feature type="site" description="Positions MEP for the nucleophilic attack" evidence="7">
    <location>
        <position position="218"/>
    </location>
</feature>
<evidence type="ECO:0000313" key="9">
    <source>
        <dbReference type="Proteomes" id="UP000226420"/>
    </source>
</evidence>
<dbReference type="GO" id="GO:0050518">
    <property type="term" value="F:2-C-methyl-D-erythritol 4-phosphate cytidylyltransferase activity"/>
    <property type="evidence" value="ECO:0007669"/>
    <property type="project" value="UniProtKB-UniRule"/>
</dbReference>
<evidence type="ECO:0000256" key="7">
    <source>
        <dbReference type="HAMAP-Rule" id="MF_00108"/>
    </source>
</evidence>
<evidence type="ECO:0000313" key="8">
    <source>
        <dbReference type="EMBL" id="SFC30179.1"/>
    </source>
</evidence>
<dbReference type="PROSITE" id="PS01295">
    <property type="entry name" value="ISPD"/>
    <property type="match status" value="1"/>
</dbReference>
<feature type="site" description="Transition state stabilizer" evidence="7">
    <location>
        <position position="30"/>
    </location>
</feature>
<keyword evidence="6 7" id="KW-0414">Isoprene biosynthesis</keyword>
<dbReference type="FunFam" id="3.90.550.10:FF:000003">
    <property type="entry name" value="2-C-methyl-D-erythritol 4-phosphate cytidylyltransferase"/>
    <property type="match status" value="1"/>
</dbReference>
<dbReference type="HAMAP" id="MF_00108">
    <property type="entry name" value="IspD"/>
    <property type="match status" value="1"/>
</dbReference>
<evidence type="ECO:0000256" key="6">
    <source>
        <dbReference type="ARBA" id="ARBA00023229"/>
    </source>
</evidence>
<dbReference type="RefSeq" id="WP_074820657.1">
    <property type="nucleotide sequence ID" value="NZ_FOLW01000002.1"/>
</dbReference>
<dbReference type="InterPro" id="IPR050088">
    <property type="entry name" value="IspD/TarI_cytidylyltransf_bact"/>
</dbReference>
<dbReference type="InterPro" id="IPR034683">
    <property type="entry name" value="IspD/TarI"/>
</dbReference>
<name>A0AAJ4W8U0_9GAMM</name>
<comment type="catalytic activity">
    <reaction evidence="1 7">
        <text>2-C-methyl-D-erythritol 4-phosphate + CTP + H(+) = 4-CDP-2-C-methyl-D-erythritol + diphosphate</text>
        <dbReference type="Rhea" id="RHEA:13429"/>
        <dbReference type="ChEBI" id="CHEBI:15378"/>
        <dbReference type="ChEBI" id="CHEBI:33019"/>
        <dbReference type="ChEBI" id="CHEBI:37563"/>
        <dbReference type="ChEBI" id="CHEBI:57823"/>
        <dbReference type="ChEBI" id="CHEBI:58262"/>
        <dbReference type="EC" id="2.7.7.60"/>
    </reaction>
</comment>
<dbReference type="Gene3D" id="3.90.550.10">
    <property type="entry name" value="Spore Coat Polysaccharide Biosynthesis Protein SpsA, Chain A"/>
    <property type="match status" value="1"/>
</dbReference>
<dbReference type="Pfam" id="PF01128">
    <property type="entry name" value="IspD"/>
    <property type="match status" value="1"/>
</dbReference>
<comment type="subunit">
    <text evidence="7">Homodimer.</text>
</comment>
<evidence type="ECO:0000256" key="5">
    <source>
        <dbReference type="ARBA" id="ARBA00022695"/>
    </source>
</evidence>
<evidence type="ECO:0000256" key="3">
    <source>
        <dbReference type="ARBA" id="ARBA00009789"/>
    </source>
</evidence>
<dbReference type="PANTHER" id="PTHR32125">
    <property type="entry name" value="2-C-METHYL-D-ERYTHRITOL 4-PHOSPHATE CYTIDYLYLTRANSFERASE, CHLOROPLASTIC"/>
    <property type="match status" value="1"/>
</dbReference>
<comment type="similarity">
    <text evidence="3 7">Belongs to the IspD/TarI cytidylyltransferase family. IspD subfamily.</text>
</comment>